<dbReference type="InterPro" id="IPR051603">
    <property type="entry name" value="Zinc-ADH_QOR/CCCR"/>
</dbReference>
<dbReference type="InterPro" id="IPR013149">
    <property type="entry name" value="ADH-like_C"/>
</dbReference>
<dbReference type="Pfam" id="PF00107">
    <property type="entry name" value="ADH_zinc_N"/>
    <property type="match status" value="1"/>
</dbReference>
<reference evidence="3" key="2">
    <citation type="journal article" date="2012" name="PLoS ONE">
        <title>A Deeply Branching Thermophilic Bacterium with an Ancient Acetyl-CoA Pathway Dominates a Subsurface Ecosystem.</title>
        <authorList>
            <person name="Takami H."/>
            <person name="Noguchi H."/>
            <person name="Takaki Y."/>
            <person name="Uchiyama I."/>
            <person name="Toyoda A."/>
            <person name="Nishi S."/>
            <person name="Chee G.-J."/>
            <person name="Arai W."/>
            <person name="Nunoura T."/>
            <person name="Itoh T."/>
            <person name="Hattori M."/>
            <person name="Takai K."/>
        </authorList>
    </citation>
    <scope>NUCLEOTIDE SEQUENCE</scope>
</reference>
<accession>H5SHZ5</accession>
<evidence type="ECO:0000259" key="2">
    <source>
        <dbReference type="SMART" id="SM00829"/>
    </source>
</evidence>
<feature type="domain" description="Enoyl reductase (ER)" evidence="2">
    <location>
        <begin position="10"/>
        <end position="338"/>
    </location>
</feature>
<dbReference type="Gene3D" id="3.90.180.10">
    <property type="entry name" value="Medium-chain alcohol dehydrogenases, catalytic domain"/>
    <property type="match status" value="1"/>
</dbReference>
<dbReference type="InterPro" id="IPR020843">
    <property type="entry name" value="ER"/>
</dbReference>
<keyword evidence="1" id="KW-0521">NADP</keyword>
<dbReference type="PANTHER" id="PTHR44154">
    <property type="entry name" value="QUINONE OXIDOREDUCTASE"/>
    <property type="match status" value="1"/>
</dbReference>
<dbReference type="CDD" id="cd08266">
    <property type="entry name" value="Zn_ADH_like1"/>
    <property type="match status" value="1"/>
</dbReference>
<gene>
    <name evidence="3" type="ORF">HGMM_F31E01C17</name>
</gene>
<dbReference type="SUPFAM" id="SSF51735">
    <property type="entry name" value="NAD(P)-binding Rossmann-fold domains"/>
    <property type="match status" value="1"/>
</dbReference>
<dbReference type="InterPro" id="IPR036291">
    <property type="entry name" value="NAD(P)-bd_dom_sf"/>
</dbReference>
<dbReference type="InterPro" id="IPR011032">
    <property type="entry name" value="GroES-like_sf"/>
</dbReference>
<reference evidence="3" key="1">
    <citation type="journal article" date="2005" name="Environ. Microbiol.">
        <title>Genetic and functional properties of uncultivated thermophilic crenarchaeotes from a subsurface gold mine as revealed by analysis of genome fragments.</title>
        <authorList>
            <person name="Nunoura T."/>
            <person name="Hirayama H."/>
            <person name="Takami H."/>
            <person name="Oida H."/>
            <person name="Nishi S."/>
            <person name="Shimamura S."/>
            <person name="Suzuki Y."/>
            <person name="Inagaki F."/>
            <person name="Takai K."/>
            <person name="Nealson K.H."/>
            <person name="Horikoshi K."/>
        </authorList>
    </citation>
    <scope>NUCLEOTIDE SEQUENCE</scope>
</reference>
<dbReference type="PANTHER" id="PTHR44154:SF1">
    <property type="entry name" value="QUINONE OXIDOREDUCTASE"/>
    <property type="match status" value="1"/>
</dbReference>
<organism evidence="3">
    <name type="scientific">uncultured Acetothermia bacterium</name>
    <dbReference type="NCBI Taxonomy" id="236499"/>
    <lineage>
        <taxon>Bacteria</taxon>
        <taxon>Candidatus Bipolaricaulota</taxon>
        <taxon>environmental samples</taxon>
    </lineage>
</organism>
<evidence type="ECO:0000256" key="1">
    <source>
        <dbReference type="ARBA" id="ARBA00022857"/>
    </source>
</evidence>
<dbReference type="AlphaFoldDB" id="H5SHZ5"/>
<dbReference type="InterPro" id="IPR013154">
    <property type="entry name" value="ADH-like_N"/>
</dbReference>
<sequence>MKAIVIREHGGPEKLKLEEIPTPEISDTEVLVRVKACALNHLDIWVRRGIPGIEPPHIPGADVAGVVEKVGAAVKDIKVGERVVLNPNLNCGECEYCQMGEDSLCVNYGILGEHAPGGYAEFVKAPARNVIKIPEHVSFDEAAAVPLTFMTAWRMVVTRAKVRPGEDVLVLAAGSGVGSAAIQIAKLCGARVIATASTDEKLAKAKELGADIGINYAKADFDKEVWKLTNKRGVDVVIESVGQATWQKSLRALARNGRLVTCGATTGPLGETDIRLVFWKQLQIFGSTMGTRRELQTVLNLVWAGKLRPVIAGAFPLAEAAKAQEMLEKREQFGKLLLHS</sequence>
<dbReference type="EMBL" id="AP011729">
    <property type="protein sequence ID" value="BAL55781.1"/>
    <property type="molecule type" value="Genomic_DNA"/>
</dbReference>
<dbReference type="SUPFAM" id="SSF50129">
    <property type="entry name" value="GroES-like"/>
    <property type="match status" value="1"/>
</dbReference>
<proteinExistence type="predicted"/>
<evidence type="ECO:0000313" key="3">
    <source>
        <dbReference type="EMBL" id="BAL55781.1"/>
    </source>
</evidence>
<dbReference type="SMART" id="SM00829">
    <property type="entry name" value="PKS_ER"/>
    <property type="match status" value="1"/>
</dbReference>
<protein>
    <submittedName>
        <fullName evidence="3">Alcohol dehydrogenase</fullName>
    </submittedName>
</protein>
<dbReference type="Pfam" id="PF08240">
    <property type="entry name" value="ADH_N"/>
    <property type="match status" value="1"/>
</dbReference>
<dbReference type="GO" id="GO:0016491">
    <property type="term" value="F:oxidoreductase activity"/>
    <property type="evidence" value="ECO:0007669"/>
    <property type="project" value="InterPro"/>
</dbReference>
<name>H5SHZ5_9BACT</name>